<dbReference type="InterPro" id="IPR036640">
    <property type="entry name" value="ABC1_TM_sf"/>
</dbReference>
<evidence type="ECO:0000313" key="11">
    <source>
        <dbReference type="Proteomes" id="UP001589609"/>
    </source>
</evidence>
<dbReference type="RefSeq" id="WP_379950788.1">
    <property type="nucleotide sequence ID" value="NZ_JBHMAF010000150.1"/>
</dbReference>
<keyword evidence="3" id="KW-0547">Nucleotide-binding</keyword>
<organism evidence="10 11">
    <name type="scientific">Ectobacillus funiculus</name>
    <dbReference type="NCBI Taxonomy" id="137993"/>
    <lineage>
        <taxon>Bacteria</taxon>
        <taxon>Bacillati</taxon>
        <taxon>Bacillota</taxon>
        <taxon>Bacilli</taxon>
        <taxon>Bacillales</taxon>
        <taxon>Bacillaceae</taxon>
        <taxon>Ectobacillus</taxon>
    </lineage>
</organism>
<dbReference type="InterPro" id="IPR011527">
    <property type="entry name" value="ABC1_TM_dom"/>
</dbReference>
<comment type="caution">
    <text evidence="10">The sequence shown here is derived from an EMBL/GenBank/DDBJ whole genome shotgun (WGS) entry which is preliminary data.</text>
</comment>
<evidence type="ECO:0000259" key="9">
    <source>
        <dbReference type="PROSITE" id="PS50929"/>
    </source>
</evidence>
<sequence>MQSLRWIWGYIKKFQARYFMGLLLVLVVSSLNMLNPYFAGKIVDRVIYGHNEDLLWPLLGAMVGVTFCKAAIRYGYQLMFESVSQSVIFKIREQLYNRLQRLDFSFYDKTKTGDIMARMTGDIEAVRHFTAWSIYIIFENITTLLFAIGFMFYIHVPLALTLLTVTPIIGLFAYRLSYDVKPTFSAIREQFSKLNSVVQENISGNRVVKAFAKEDYEIEKFSVENTAFKEKNLESAKVWEKYLPILDSLAGLLTVLMIFAGGIMVIRSSLTIGELVMFNSLIWALNNPMRMAGWLINDVQRFIASAEKIEDLMNTEPQIVNPANSKKINTSLGVVEFNHVSFGYGEEQVLTDISFKAMPGQTVALIGPTGAGKSTVINLLCRFYDTDRGEVLVGEHNVKDWNIRELRENMAMVMQDIFLFSDTIEGNIAYGVPDASFESVQTAAKMAEAHEFITRLPDGYDTIIGERGVGLSGGQKQRIALARALLKDPAILILDDTTSSVDMETELRIQKTLKTFNQGKTCFIIAHRISSVKEADLILVMENGRIIERGKHTELLMKKGYYYNVYKNQYGNFDGMHREEEVIVNGTQQI</sequence>
<keyword evidence="11" id="KW-1185">Reference proteome</keyword>
<evidence type="ECO:0000256" key="6">
    <source>
        <dbReference type="ARBA" id="ARBA00023136"/>
    </source>
</evidence>
<dbReference type="SUPFAM" id="SSF52540">
    <property type="entry name" value="P-loop containing nucleoside triphosphate hydrolases"/>
    <property type="match status" value="1"/>
</dbReference>
<feature type="transmembrane region" description="Helical" evidence="7">
    <location>
        <begin position="16"/>
        <end position="34"/>
    </location>
</feature>
<evidence type="ECO:0000256" key="1">
    <source>
        <dbReference type="ARBA" id="ARBA00004651"/>
    </source>
</evidence>
<comment type="subcellular location">
    <subcellularLocation>
        <location evidence="1">Cell membrane</location>
        <topology evidence="1">Multi-pass membrane protein</topology>
    </subcellularLocation>
</comment>
<evidence type="ECO:0000256" key="2">
    <source>
        <dbReference type="ARBA" id="ARBA00022692"/>
    </source>
</evidence>
<dbReference type="Gene3D" id="3.40.50.300">
    <property type="entry name" value="P-loop containing nucleotide triphosphate hydrolases"/>
    <property type="match status" value="1"/>
</dbReference>
<name>A0ABV5WJT2_9BACI</name>
<evidence type="ECO:0000256" key="3">
    <source>
        <dbReference type="ARBA" id="ARBA00022741"/>
    </source>
</evidence>
<feature type="transmembrane region" description="Helical" evidence="7">
    <location>
        <begin position="158"/>
        <end position="178"/>
    </location>
</feature>
<gene>
    <name evidence="10" type="ORF">ACFFMS_19335</name>
</gene>
<protein>
    <submittedName>
        <fullName evidence="10">ABC transporter ATP-binding protein</fullName>
    </submittedName>
</protein>
<dbReference type="SUPFAM" id="SSF90123">
    <property type="entry name" value="ABC transporter transmembrane region"/>
    <property type="match status" value="1"/>
</dbReference>
<feature type="transmembrane region" description="Helical" evidence="7">
    <location>
        <begin position="129"/>
        <end position="152"/>
    </location>
</feature>
<dbReference type="Proteomes" id="UP001589609">
    <property type="component" value="Unassembled WGS sequence"/>
</dbReference>
<evidence type="ECO:0000259" key="8">
    <source>
        <dbReference type="PROSITE" id="PS50893"/>
    </source>
</evidence>
<dbReference type="PANTHER" id="PTHR43394:SF1">
    <property type="entry name" value="ATP-BINDING CASSETTE SUB-FAMILY B MEMBER 10, MITOCHONDRIAL"/>
    <property type="match status" value="1"/>
</dbReference>
<keyword evidence="5 7" id="KW-1133">Transmembrane helix</keyword>
<dbReference type="PROSITE" id="PS00211">
    <property type="entry name" value="ABC_TRANSPORTER_1"/>
    <property type="match status" value="1"/>
</dbReference>
<dbReference type="InterPro" id="IPR003593">
    <property type="entry name" value="AAA+_ATPase"/>
</dbReference>
<keyword evidence="6 7" id="KW-0472">Membrane</keyword>
<keyword evidence="4 10" id="KW-0067">ATP-binding</keyword>
<dbReference type="Pfam" id="PF00005">
    <property type="entry name" value="ABC_tran"/>
    <property type="match status" value="1"/>
</dbReference>
<dbReference type="EMBL" id="JBHMAF010000150">
    <property type="protein sequence ID" value="MFB9760478.1"/>
    <property type="molecule type" value="Genomic_DNA"/>
</dbReference>
<feature type="transmembrane region" description="Helical" evidence="7">
    <location>
        <begin position="54"/>
        <end position="72"/>
    </location>
</feature>
<dbReference type="PROSITE" id="PS50893">
    <property type="entry name" value="ABC_TRANSPORTER_2"/>
    <property type="match status" value="1"/>
</dbReference>
<dbReference type="PROSITE" id="PS50929">
    <property type="entry name" value="ABC_TM1F"/>
    <property type="match status" value="1"/>
</dbReference>
<dbReference type="PANTHER" id="PTHR43394">
    <property type="entry name" value="ATP-DEPENDENT PERMEASE MDL1, MITOCHONDRIAL"/>
    <property type="match status" value="1"/>
</dbReference>
<dbReference type="InterPro" id="IPR039421">
    <property type="entry name" value="Type_1_exporter"/>
</dbReference>
<feature type="domain" description="ABC transmembrane type-1" evidence="9">
    <location>
        <begin position="19"/>
        <end position="301"/>
    </location>
</feature>
<proteinExistence type="predicted"/>
<evidence type="ECO:0000256" key="4">
    <source>
        <dbReference type="ARBA" id="ARBA00022840"/>
    </source>
</evidence>
<dbReference type="SMART" id="SM00382">
    <property type="entry name" value="AAA"/>
    <property type="match status" value="1"/>
</dbReference>
<feature type="domain" description="ABC transporter" evidence="8">
    <location>
        <begin position="335"/>
        <end position="568"/>
    </location>
</feature>
<dbReference type="Pfam" id="PF00664">
    <property type="entry name" value="ABC_membrane"/>
    <property type="match status" value="1"/>
</dbReference>
<reference evidence="10 11" key="1">
    <citation type="submission" date="2024-09" db="EMBL/GenBank/DDBJ databases">
        <authorList>
            <person name="Sun Q."/>
            <person name="Mori K."/>
        </authorList>
    </citation>
    <scope>NUCLEOTIDE SEQUENCE [LARGE SCALE GENOMIC DNA]</scope>
    <source>
        <strain evidence="10 11">JCM 11201</strain>
    </source>
</reference>
<dbReference type="InterPro" id="IPR003439">
    <property type="entry name" value="ABC_transporter-like_ATP-bd"/>
</dbReference>
<dbReference type="Gene3D" id="1.20.1560.10">
    <property type="entry name" value="ABC transporter type 1, transmembrane domain"/>
    <property type="match status" value="1"/>
</dbReference>
<evidence type="ECO:0000256" key="5">
    <source>
        <dbReference type="ARBA" id="ARBA00022989"/>
    </source>
</evidence>
<evidence type="ECO:0000256" key="7">
    <source>
        <dbReference type="SAM" id="Phobius"/>
    </source>
</evidence>
<accession>A0ABV5WJT2</accession>
<keyword evidence="2 7" id="KW-0812">Transmembrane</keyword>
<evidence type="ECO:0000313" key="10">
    <source>
        <dbReference type="EMBL" id="MFB9760478.1"/>
    </source>
</evidence>
<feature type="transmembrane region" description="Helical" evidence="7">
    <location>
        <begin position="245"/>
        <end position="266"/>
    </location>
</feature>
<dbReference type="InterPro" id="IPR027417">
    <property type="entry name" value="P-loop_NTPase"/>
</dbReference>
<dbReference type="CDD" id="cd18542">
    <property type="entry name" value="ABC_6TM_YknU_like"/>
    <property type="match status" value="1"/>
</dbReference>
<dbReference type="GO" id="GO:0005524">
    <property type="term" value="F:ATP binding"/>
    <property type="evidence" value="ECO:0007669"/>
    <property type="project" value="UniProtKB-KW"/>
</dbReference>
<dbReference type="InterPro" id="IPR017871">
    <property type="entry name" value="ABC_transporter-like_CS"/>
</dbReference>